<name>A0ABU9IF45_9SPHN</name>
<dbReference type="Gene3D" id="3.40.630.30">
    <property type="match status" value="1"/>
</dbReference>
<evidence type="ECO:0000259" key="3">
    <source>
        <dbReference type="PROSITE" id="PS51186"/>
    </source>
</evidence>
<dbReference type="EMBL" id="JBBYHV010000001">
    <property type="protein sequence ID" value="MEL1250782.1"/>
    <property type="molecule type" value="Genomic_DNA"/>
</dbReference>
<organism evidence="4 5">
    <name type="scientific">Aurantiacibacter gilvus</name>
    <dbReference type="NCBI Taxonomy" id="3139141"/>
    <lineage>
        <taxon>Bacteria</taxon>
        <taxon>Pseudomonadati</taxon>
        <taxon>Pseudomonadota</taxon>
        <taxon>Alphaproteobacteria</taxon>
        <taxon>Sphingomonadales</taxon>
        <taxon>Erythrobacteraceae</taxon>
        <taxon>Aurantiacibacter</taxon>
    </lineage>
</organism>
<dbReference type="GO" id="GO:0016746">
    <property type="term" value="F:acyltransferase activity"/>
    <property type="evidence" value="ECO:0007669"/>
    <property type="project" value="UniProtKB-KW"/>
</dbReference>
<keyword evidence="1 4" id="KW-0808">Transferase</keyword>
<sequence length="154" mass="17146">MNDALDAIMLVMQEAFDSRYGEAWTRRQVADSLALPGTHFTLSGVELGEPFTLDEVTGFALTRQVLDEEEILLIAIRPRFRGQGKGKTLLQDVIDAARARSVARIFLEMRDGNSAEHLYRSFGFEKIGHRPGYYRGAVGGPIDAITFAKALTRQ</sequence>
<keyword evidence="2 4" id="KW-0012">Acyltransferase</keyword>
<evidence type="ECO:0000313" key="4">
    <source>
        <dbReference type="EMBL" id="MEL1250782.1"/>
    </source>
</evidence>
<dbReference type="EC" id="2.3.1.-" evidence="4"/>
<dbReference type="InterPro" id="IPR050680">
    <property type="entry name" value="YpeA/RimI_acetyltransf"/>
</dbReference>
<accession>A0ABU9IF45</accession>
<dbReference type="Pfam" id="PF00583">
    <property type="entry name" value="Acetyltransf_1"/>
    <property type="match status" value="1"/>
</dbReference>
<comment type="caution">
    <text evidence="4">The sequence shown here is derived from an EMBL/GenBank/DDBJ whole genome shotgun (WGS) entry which is preliminary data.</text>
</comment>
<evidence type="ECO:0000256" key="2">
    <source>
        <dbReference type="ARBA" id="ARBA00023315"/>
    </source>
</evidence>
<gene>
    <name evidence="4" type="ORF">AAEO60_08875</name>
</gene>
<dbReference type="InterPro" id="IPR000182">
    <property type="entry name" value="GNAT_dom"/>
</dbReference>
<dbReference type="PANTHER" id="PTHR43420:SF44">
    <property type="entry name" value="ACETYLTRANSFERASE YPEA"/>
    <property type="match status" value="1"/>
</dbReference>
<keyword evidence="5" id="KW-1185">Reference proteome</keyword>
<proteinExistence type="predicted"/>
<dbReference type="RefSeq" id="WP_341673290.1">
    <property type="nucleotide sequence ID" value="NZ_JBBYHV010000001.1"/>
</dbReference>
<reference evidence="4 5" key="1">
    <citation type="submission" date="2024-04" db="EMBL/GenBank/DDBJ databases">
        <title>Aurantiacibacter sp. DGU6 16S ribosomal RNA gene Genome sequencing and assembly.</title>
        <authorList>
            <person name="Park S."/>
        </authorList>
    </citation>
    <scope>NUCLEOTIDE SEQUENCE [LARGE SCALE GENOMIC DNA]</scope>
    <source>
        <strain evidence="4 5">DGU6</strain>
    </source>
</reference>
<dbReference type="CDD" id="cd04301">
    <property type="entry name" value="NAT_SF"/>
    <property type="match status" value="1"/>
</dbReference>
<dbReference type="InterPro" id="IPR016181">
    <property type="entry name" value="Acyl_CoA_acyltransferase"/>
</dbReference>
<dbReference type="SUPFAM" id="SSF55729">
    <property type="entry name" value="Acyl-CoA N-acyltransferases (Nat)"/>
    <property type="match status" value="1"/>
</dbReference>
<dbReference type="PROSITE" id="PS51186">
    <property type="entry name" value="GNAT"/>
    <property type="match status" value="1"/>
</dbReference>
<protein>
    <submittedName>
        <fullName evidence="4">GNAT family N-acetyltransferase</fullName>
        <ecNumber evidence="4">2.3.1.-</ecNumber>
    </submittedName>
</protein>
<evidence type="ECO:0000313" key="5">
    <source>
        <dbReference type="Proteomes" id="UP001497045"/>
    </source>
</evidence>
<dbReference type="PANTHER" id="PTHR43420">
    <property type="entry name" value="ACETYLTRANSFERASE"/>
    <property type="match status" value="1"/>
</dbReference>
<dbReference type="Proteomes" id="UP001497045">
    <property type="component" value="Unassembled WGS sequence"/>
</dbReference>
<evidence type="ECO:0000256" key="1">
    <source>
        <dbReference type="ARBA" id="ARBA00022679"/>
    </source>
</evidence>
<feature type="domain" description="N-acetyltransferase" evidence="3">
    <location>
        <begin position="1"/>
        <end position="152"/>
    </location>
</feature>